<keyword evidence="6" id="KW-0511">Multifunctional enzyme</keyword>
<dbReference type="CDD" id="cd04873">
    <property type="entry name" value="ACT_UUR-ACR-like"/>
    <property type="match status" value="1"/>
</dbReference>
<dbReference type="GO" id="GO:0008773">
    <property type="term" value="F:[protein-PII] uridylyltransferase activity"/>
    <property type="evidence" value="ECO:0007669"/>
    <property type="project" value="InterPro"/>
</dbReference>
<dbReference type="InterPro" id="IPR045865">
    <property type="entry name" value="ACT-like_dom_sf"/>
</dbReference>
<dbReference type="InterPro" id="IPR006674">
    <property type="entry name" value="HD_domain"/>
</dbReference>
<evidence type="ECO:0000313" key="9">
    <source>
        <dbReference type="EMBL" id="CAB4867192.1"/>
    </source>
</evidence>
<dbReference type="EMBL" id="CAFBLS010000043">
    <property type="protein sequence ID" value="CAB4867192.1"/>
    <property type="molecule type" value="Genomic_DNA"/>
</dbReference>
<keyword evidence="4" id="KW-0378">Hydrolase</keyword>
<dbReference type="GO" id="GO:0016787">
    <property type="term" value="F:hydrolase activity"/>
    <property type="evidence" value="ECO:0007669"/>
    <property type="project" value="UniProtKB-KW"/>
</dbReference>
<dbReference type="HAMAP" id="MF_00277">
    <property type="entry name" value="PII_uridylyl_transf"/>
    <property type="match status" value="1"/>
</dbReference>
<dbReference type="InterPro" id="IPR013546">
    <property type="entry name" value="PII_UdlTrfase/GS_AdlTrfase"/>
</dbReference>
<dbReference type="SUPFAM" id="SSF81301">
    <property type="entry name" value="Nucleotidyltransferase"/>
    <property type="match status" value="1"/>
</dbReference>
<evidence type="ECO:0000256" key="6">
    <source>
        <dbReference type="ARBA" id="ARBA00023268"/>
    </source>
</evidence>
<feature type="domain" description="ACT" evidence="7">
    <location>
        <begin position="587"/>
        <end position="663"/>
    </location>
</feature>
<dbReference type="PROSITE" id="PS51671">
    <property type="entry name" value="ACT"/>
    <property type="match status" value="2"/>
</dbReference>
<feature type="domain" description="ACT" evidence="7">
    <location>
        <begin position="694"/>
        <end position="767"/>
    </location>
</feature>
<keyword evidence="1" id="KW-0808">Transferase</keyword>
<dbReference type="InterPro" id="IPR002912">
    <property type="entry name" value="ACT_dom"/>
</dbReference>
<dbReference type="InterPro" id="IPR010043">
    <property type="entry name" value="UTase/UR"/>
</dbReference>
<dbReference type="InterPro" id="IPR043519">
    <property type="entry name" value="NT_sf"/>
</dbReference>
<organism evidence="9">
    <name type="scientific">freshwater metagenome</name>
    <dbReference type="NCBI Taxonomy" id="449393"/>
    <lineage>
        <taxon>unclassified sequences</taxon>
        <taxon>metagenomes</taxon>
        <taxon>ecological metagenomes</taxon>
    </lineage>
</organism>
<dbReference type="Gene3D" id="3.30.460.10">
    <property type="entry name" value="Beta Polymerase, domain 2"/>
    <property type="match status" value="1"/>
</dbReference>
<sequence>MARSELVRRPGPYGPGRRSALTALTDDWLRELFRSAEGSGTDVCLLAVGGHGRSELAPGSDLDLVLVHRTDARRAARTAERIWYPIWDSKLRLDHSVRTVGEARRLASEDLKVVLGLLDARLVAGDPIVADTLKQAVFADWRAMAPKRLPALRELVEARRSHFGEMATLLEPDLKQSYGGLREATVLRAIAASWITDIPHTGWEESLEFLLDARFALQASTGRANDTLLLQEQDAVATALAIDSPDDLLRRVYLSARSIAYASDSTWHRVDRLTRRPSRFSFRPVHRTGVERVPLAEGVVVQAGEVVLAADARPDRDPTLVLRAAAAAAQAGLPLAPITVSRLAAESERLPQPWPRGAREAFISLLGAGAPMIGVWEALDQAGIIEGLIPGWDVVRSAPQRNAVHRFTVDRHLVEAVVQASALTRTVDRPDLLLVGALLHDIGKARGGNHSEIGADLAQELAPMMGFDPNEVAIIRALVLHHLLLVDTATRRDLDDPATVAFITERIDSAEVLDLLCALTEADALATGPAVWSEWRKRLIDDLVERCHGALAGRPVPTEPELTDEQQVALEQGGIWVLMEHRGDHYTVTVAAPDRMGLLGMVAGVLSLHRLQVRAARVVTVDGRAVQIWTVQPMYGEPPSVEQFSEDLRRAADGVIDVEARLRTRDAAYARTTPVMRPGARVEVLTDAAERSTVLEVRAHDESGLLHRIATAVAASGAAITGAKVATLGSDVVDVFFLVDRVGRPLSDDHAAAVKVTVRAALEMQVP</sequence>
<dbReference type="Pfam" id="PF01966">
    <property type="entry name" value="HD"/>
    <property type="match status" value="1"/>
</dbReference>
<accession>A0A6J7D8A9</accession>
<keyword evidence="2" id="KW-0548">Nucleotidyltransferase</keyword>
<dbReference type="Pfam" id="PF08335">
    <property type="entry name" value="GlnD_UR_UTase"/>
    <property type="match status" value="1"/>
</dbReference>
<keyword evidence="5" id="KW-0460">Magnesium</keyword>
<gene>
    <name evidence="9" type="ORF">UFOPK3402_00508</name>
</gene>
<dbReference type="NCBIfam" id="NF002895">
    <property type="entry name" value="PRK03381.1"/>
    <property type="match status" value="1"/>
</dbReference>
<feature type="domain" description="HD" evidence="8">
    <location>
        <begin position="409"/>
        <end position="510"/>
    </location>
</feature>
<evidence type="ECO:0000256" key="2">
    <source>
        <dbReference type="ARBA" id="ARBA00022695"/>
    </source>
</evidence>
<evidence type="ECO:0000256" key="1">
    <source>
        <dbReference type="ARBA" id="ARBA00022679"/>
    </source>
</evidence>
<dbReference type="CDD" id="cd00077">
    <property type="entry name" value="HDc"/>
    <property type="match status" value="1"/>
</dbReference>
<dbReference type="SUPFAM" id="SSF109604">
    <property type="entry name" value="HD-domain/PDEase-like"/>
    <property type="match status" value="1"/>
</dbReference>
<dbReference type="PANTHER" id="PTHR47320">
    <property type="entry name" value="BIFUNCTIONAL URIDYLYLTRANSFERASE/URIDYLYL-REMOVING ENZYME"/>
    <property type="match status" value="1"/>
</dbReference>
<dbReference type="SMART" id="SM00471">
    <property type="entry name" value="HDc"/>
    <property type="match status" value="1"/>
</dbReference>
<keyword evidence="3" id="KW-0677">Repeat</keyword>
<evidence type="ECO:0000259" key="7">
    <source>
        <dbReference type="PROSITE" id="PS51671"/>
    </source>
</evidence>
<proteinExistence type="inferred from homology"/>
<name>A0A6J7D8A9_9ZZZZ</name>
<dbReference type="PIRSF" id="PIRSF006288">
    <property type="entry name" value="PII_uridyltransf"/>
    <property type="match status" value="1"/>
</dbReference>
<dbReference type="Gene3D" id="1.10.3090.10">
    <property type="entry name" value="cca-adding enzyme, domain 2"/>
    <property type="match status" value="1"/>
</dbReference>
<dbReference type="InterPro" id="IPR003607">
    <property type="entry name" value="HD/PDEase_dom"/>
</dbReference>
<dbReference type="SUPFAM" id="SSF55021">
    <property type="entry name" value="ACT-like"/>
    <property type="match status" value="2"/>
</dbReference>
<evidence type="ECO:0000256" key="3">
    <source>
        <dbReference type="ARBA" id="ARBA00022737"/>
    </source>
</evidence>
<dbReference type="PANTHER" id="PTHR47320:SF1">
    <property type="entry name" value="BIFUNCTIONAL URIDYLYLTRANSFERASE_URIDYLYL-REMOVING ENZYME"/>
    <property type="match status" value="1"/>
</dbReference>
<reference evidence="9" key="1">
    <citation type="submission" date="2020-05" db="EMBL/GenBank/DDBJ databases">
        <authorList>
            <person name="Chiriac C."/>
            <person name="Salcher M."/>
            <person name="Ghai R."/>
            <person name="Kavagutti S V."/>
        </authorList>
    </citation>
    <scope>NUCLEOTIDE SEQUENCE</scope>
</reference>
<evidence type="ECO:0000259" key="8">
    <source>
        <dbReference type="PROSITE" id="PS51831"/>
    </source>
</evidence>
<dbReference type="PROSITE" id="PS51831">
    <property type="entry name" value="HD"/>
    <property type="match status" value="1"/>
</dbReference>
<dbReference type="AlphaFoldDB" id="A0A6J7D8A9"/>
<evidence type="ECO:0000256" key="5">
    <source>
        <dbReference type="ARBA" id="ARBA00022842"/>
    </source>
</evidence>
<dbReference type="CDD" id="cd05401">
    <property type="entry name" value="NT_GlnE_GlnD_like"/>
    <property type="match status" value="1"/>
</dbReference>
<protein>
    <submittedName>
        <fullName evidence="9">Unannotated protein</fullName>
    </submittedName>
</protein>
<evidence type="ECO:0000256" key="4">
    <source>
        <dbReference type="ARBA" id="ARBA00022801"/>
    </source>
</evidence>